<name>A0A074M9T5_ERYLO</name>
<evidence type="ECO:0000256" key="1">
    <source>
        <dbReference type="ARBA" id="ARBA00022741"/>
    </source>
</evidence>
<dbReference type="GO" id="GO:0005524">
    <property type="term" value="F:ATP binding"/>
    <property type="evidence" value="ECO:0007669"/>
    <property type="project" value="UniProtKB-KW"/>
</dbReference>
<keyword evidence="5" id="KW-1185">Reference proteome</keyword>
<dbReference type="InterPro" id="IPR027417">
    <property type="entry name" value="P-loop_NTPase"/>
</dbReference>
<feature type="region of interest" description="Disordered" evidence="3">
    <location>
        <begin position="26"/>
        <end position="97"/>
    </location>
</feature>
<dbReference type="OrthoDB" id="9775724at2"/>
<protein>
    <recommendedName>
        <fullName evidence="6">Capsular biosynthesis protein</fullName>
    </recommendedName>
</protein>
<evidence type="ECO:0000256" key="3">
    <source>
        <dbReference type="SAM" id="MobiDB-lite"/>
    </source>
</evidence>
<feature type="compositionally biased region" description="Basic and acidic residues" evidence="3">
    <location>
        <begin position="71"/>
        <end position="81"/>
    </location>
</feature>
<dbReference type="STRING" id="1044.EH31_02565"/>
<evidence type="ECO:0000256" key="2">
    <source>
        <dbReference type="ARBA" id="ARBA00022840"/>
    </source>
</evidence>
<dbReference type="SUPFAM" id="SSF52540">
    <property type="entry name" value="P-loop containing nucleoside triphosphate hydrolases"/>
    <property type="match status" value="1"/>
</dbReference>
<dbReference type="Gene3D" id="3.40.50.300">
    <property type="entry name" value="P-loop containing nucleotide triphosphate hydrolases"/>
    <property type="match status" value="1"/>
</dbReference>
<organism evidence="4 5">
    <name type="scientific">Erythrobacter longus</name>
    <dbReference type="NCBI Taxonomy" id="1044"/>
    <lineage>
        <taxon>Bacteria</taxon>
        <taxon>Pseudomonadati</taxon>
        <taxon>Pseudomonadota</taxon>
        <taxon>Alphaproteobacteria</taxon>
        <taxon>Sphingomonadales</taxon>
        <taxon>Erythrobacteraceae</taxon>
        <taxon>Erythrobacter/Porphyrobacter group</taxon>
        <taxon>Erythrobacter</taxon>
    </lineage>
</organism>
<dbReference type="InterPro" id="IPR033756">
    <property type="entry name" value="YlxH/NBP35"/>
</dbReference>
<feature type="compositionally biased region" description="Low complexity" evidence="3">
    <location>
        <begin position="54"/>
        <end position="64"/>
    </location>
</feature>
<dbReference type="PANTHER" id="PTHR32309">
    <property type="entry name" value="TYROSINE-PROTEIN KINASE"/>
    <property type="match status" value="1"/>
</dbReference>
<proteinExistence type="predicted"/>
<keyword evidence="2" id="KW-0067">ATP-binding</keyword>
<dbReference type="CDD" id="cd05387">
    <property type="entry name" value="BY-kinase"/>
    <property type="match status" value="1"/>
</dbReference>
<dbReference type="eggNOG" id="COG0489">
    <property type="taxonomic scope" value="Bacteria"/>
</dbReference>
<evidence type="ECO:0000313" key="4">
    <source>
        <dbReference type="EMBL" id="KEO91571.1"/>
    </source>
</evidence>
<evidence type="ECO:0008006" key="6">
    <source>
        <dbReference type="Google" id="ProtNLM"/>
    </source>
</evidence>
<dbReference type="Proteomes" id="UP000027647">
    <property type="component" value="Unassembled WGS sequence"/>
</dbReference>
<accession>A0A074M9T5</accession>
<dbReference type="InterPro" id="IPR005702">
    <property type="entry name" value="Wzc-like_C"/>
</dbReference>
<sequence length="337" mass="36261">MTEHSNFTRKSARRSSLLERADAAFGLDGFGTKPVPKNLPAAPRPFVPPREHAAAPADHTPTADQPLARPSGEKENAKEGFEPAQPAPKPEHAVALRGPRVQIDREVLQKEGLISPDDQVTGLLEEFRIIKREILADARHSGDDLARRVLVSSPHMGEGKTYCATNLAIALAAERDVEVILVDADVINPSVTRRLGIDPGLGLMDALVDKSLRPEDLVSPTDINGLFILPAGTSSARDSEYLTSNRTGEVLDRLTRGAPNRYLIFDTPPALAASPAAELAAHVGQALLVVRADETSRAALDDAVQLLSACSDIKLLLNATQFSPSGRRFGDYGERED</sequence>
<dbReference type="PANTHER" id="PTHR32309:SF31">
    <property type="entry name" value="CAPSULAR EXOPOLYSACCHARIDE FAMILY"/>
    <property type="match status" value="1"/>
</dbReference>
<dbReference type="RefSeq" id="WP_034957852.1">
    <property type="nucleotide sequence ID" value="NZ_JMIW01000001.1"/>
</dbReference>
<reference evidence="4 5" key="1">
    <citation type="submission" date="2014-04" db="EMBL/GenBank/DDBJ databases">
        <title>A comprehensive comparison of genomes of Erythrobacter spp. strains.</title>
        <authorList>
            <person name="Zheng Q."/>
        </authorList>
    </citation>
    <scope>NUCLEOTIDE SEQUENCE [LARGE SCALE GENOMIC DNA]</scope>
    <source>
        <strain evidence="4 5">DSM 6997</strain>
    </source>
</reference>
<dbReference type="AlphaFoldDB" id="A0A074M9T5"/>
<dbReference type="InterPro" id="IPR050445">
    <property type="entry name" value="Bact_polysacc_biosynth/exp"/>
</dbReference>
<dbReference type="Pfam" id="PF10609">
    <property type="entry name" value="ParA"/>
    <property type="match status" value="1"/>
</dbReference>
<keyword evidence="1" id="KW-0547">Nucleotide-binding</keyword>
<gene>
    <name evidence="4" type="ORF">EH31_02565</name>
</gene>
<comment type="caution">
    <text evidence="4">The sequence shown here is derived from an EMBL/GenBank/DDBJ whole genome shotgun (WGS) entry which is preliminary data.</text>
</comment>
<dbReference type="EMBL" id="JMIW01000001">
    <property type="protein sequence ID" value="KEO91571.1"/>
    <property type="molecule type" value="Genomic_DNA"/>
</dbReference>
<evidence type="ECO:0000313" key="5">
    <source>
        <dbReference type="Proteomes" id="UP000027647"/>
    </source>
</evidence>